<keyword evidence="2" id="KW-0963">Cytoplasm</keyword>
<dbReference type="SMART" id="SM00102">
    <property type="entry name" value="ADF"/>
    <property type="match status" value="1"/>
</dbReference>
<dbReference type="EMBL" id="LSMT01000036">
    <property type="protein sequence ID" value="PFX31422.1"/>
    <property type="molecule type" value="Genomic_DNA"/>
</dbReference>
<keyword evidence="4" id="KW-0206">Cytoskeleton</keyword>
<dbReference type="GO" id="GO:0030864">
    <property type="term" value="C:cortical actin cytoskeleton"/>
    <property type="evidence" value="ECO:0007669"/>
    <property type="project" value="TreeGrafter"/>
</dbReference>
<dbReference type="SUPFAM" id="SSF55753">
    <property type="entry name" value="Actin depolymerizing proteins"/>
    <property type="match status" value="1"/>
</dbReference>
<organism evidence="10 11">
    <name type="scientific">Stylophora pistillata</name>
    <name type="common">Smooth cauliflower coral</name>
    <dbReference type="NCBI Taxonomy" id="50429"/>
    <lineage>
        <taxon>Eukaryota</taxon>
        <taxon>Metazoa</taxon>
        <taxon>Cnidaria</taxon>
        <taxon>Anthozoa</taxon>
        <taxon>Hexacorallia</taxon>
        <taxon>Scleractinia</taxon>
        <taxon>Astrocoeniina</taxon>
        <taxon>Pocilloporidae</taxon>
        <taxon>Stylophora</taxon>
    </lineage>
</organism>
<comment type="subcellular location">
    <subcellularLocation>
        <location evidence="1">Cytoplasm</location>
        <location evidence="1">Cytoskeleton</location>
    </subcellularLocation>
</comment>
<dbReference type="Pfam" id="PF00241">
    <property type="entry name" value="Cofilin_ADF"/>
    <property type="match status" value="1"/>
</dbReference>
<evidence type="ECO:0000256" key="1">
    <source>
        <dbReference type="ARBA" id="ARBA00004245"/>
    </source>
</evidence>
<dbReference type="InterPro" id="IPR029006">
    <property type="entry name" value="ADF-H/Gelsolin-like_dom_sf"/>
</dbReference>
<dbReference type="FunFam" id="3.40.20.10:FF:000018">
    <property type="entry name" value="Coactosin-like 1"/>
    <property type="match status" value="1"/>
</dbReference>
<dbReference type="AlphaFoldDB" id="A0A2B4SSA2"/>
<dbReference type="PANTHER" id="PTHR10829">
    <property type="entry name" value="CORTACTIN AND DREBRIN"/>
    <property type="match status" value="1"/>
</dbReference>
<dbReference type="OrthoDB" id="20822at2759"/>
<dbReference type="PROSITE" id="PS51263">
    <property type="entry name" value="ADF_H"/>
    <property type="match status" value="1"/>
</dbReference>
<dbReference type="PANTHER" id="PTHR10829:SF29">
    <property type="entry name" value="COACTOSIN-LIKE PROTEIN"/>
    <property type="match status" value="1"/>
</dbReference>
<evidence type="ECO:0000313" key="10">
    <source>
        <dbReference type="EMBL" id="PFX31422.1"/>
    </source>
</evidence>
<dbReference type="STRING" id="50429.A0A2B4SSA2"/>
<evidence type="ECO:0000313" key="11">
    <source>
        <dbReference type="Proteomes" id="UP000225706"/>
    </source>
</evidence>
<dbReference type="Gene3D" id="3.40.20.10">
    <property type="entry name" value="Severin"/>
    <property type="match status" value="1"/>
</dbReference>
<protein>
    <recommendedName>
        <fullName evidence="8">Coactosin-like protein</fullName>
    </recommendedName>
</protein>
<evidence type="ECO:0000256" key="5">
    <source>
        <dbReference type="ARBA" id="ARBA00038052"/>
    </source>
</evidence>
<evidence type="ECO:0000256" key="8">
    <source>
        <dbReference type="ARBA" id="ARBA00068121"/>
    </source>
</evidence>
<dbReference type="Proteomes" id="UP000225706">
    <property type="component" value="Unassembled WGS sequence"/>
</dbReference>
<gene>
    <name evidence="10" type="primary">COTL1</name>
    <name evidence="10" type="ORF">AWC38_SpisGene3806</name>
</gene>
<keyword evidence="11" id="KW-1185">Reference proteome</keyword>
<dbReference type="GO" id="GO:0030427">
    <property type="term" value="C:site of polarized growth"/>
    <property type="evidence" value="ECO:0007669"/>
    <property type="project" value="TreeGrafter"/>
</dbReference>
<comment type="function">
    <text evidence="6">Binds to F-actin in a calcium-independent manner. Has no direct effect on actin depolymerization. Acts as a chaperone for ALOX5 (5LO), influencing both its stability and activity in leukotrienes synthesis.</text>
</comment>
<comment type="caution">
    <text evidence="10">The sequence shown here is derived from an EMBL/GenBank/DDBJ whole genome shotgun (WGS) entry which is preliminary data.</text>
</comment>
<proteinExistence type="inferred from homology"/>
<evidence type="ECO:0000259" key="9">
    <source>
        <dbReference type="PROSITE" id="PS51263"/>
    </source>
</evidence>
<keyword evidence="3" id="KW-0009">Actin-binding</keyword>
<evidence type="ECO:0000256" key="2">
    <source>
        <dbReference type="ARBA" id="ARBA00022490"/>
    </source>
</evidence>
<dbReference type="GO" id="GO:0005884">
    <property type="term" value="C:actin filament"/>
    <property type="evidence" value="ECO:0007669"/>
    <property type="project" value="TreeGrafter"/>
</dbReference>
<sequence length="140" mass="15637">MATIDKEAISQSYLDVRDDKSETNWAVYKYNDKTIVHAASGTDYEEFRSHFTESERVYGFVRIETGDELSKRAKFAFITWIGESVSSMQKAKVSTDKASVKQVVQNFAVEILTSDTEELDYDHVKSAVAKAGGANYGTGK</sequence>
<feature type="domain" description="ADF-H" evidence="9">
    <location>
        <begin position="1"/>
        <end position="129"/>
    </location>
</feature>
<evidence type="ECO:0000256" key="7">
    <source>
        <dbReference type="ARBA" id="ARBA00062335"/>
    </source>
</evidence>
<comment type="subunit">
    <text evidence="7">Interacts with 5-lipoxygenase (ALOX5/5LO) in a calcium-independent manner. Binds to F-actin with a stoichiometry of 1:2.</text>
</comment>
<comment type="similarity">
    <text evidence="5">Belongs to the actin-binding proteins ADF family. Coactosin subfamily.</text>
</comment>
<evidence type="ECO:0000256" key="3">
    <source>
        <dbReference type="ARBA" id="ARBA00023203"/>
    </source>
</evidence>
<dbReference type="GO" id="GO:0030833">
    <property type="term" value="P:regulation of actin filament polymerization"/>
    <property type="evidence" value="ECO:0007669"/>
    <property type="project" value="TreeGrafter"/>
</dbReference>
<accession>A0A2B4SSA2</accession>
<dbReference type="GO" id="GO:0051015">
    <property type="term" value="F:actin filament binding"/>
    <property type="evidence" value="ECO:0007669"/>
    <property type="project" value="TreeGrafter"/>
</dbReference>
<evidence type="ECO:0000256" key="6">
    <source>
        <dbReference type="ARBA" id="ARBA00058385"/>
    </source>
</evidence>
<name>A0A2B4SSA2_STYPI</name>
<reference evidence="11" key="1">
    <citation type="journal article" date="2017" name="bioRxiv">
        <title>Comparative analysis of the genomes of Stylophora pistillata and Acropora digitifera provides evidence for extensive differences between species of corals.</title>
        <authorList>
            <person name="Voolstra C.R."/>
            <person name="Li Y."/>
            <person name="Liew Y.J."/>
            <person name="Baumgarten S."/>
            <person name="Zoccola D."/>
            <person name="Flot J.-F."/>
            <person name="Tambutte S."/>
            <person name="Allemand D."/>
            <person name="Aranda M."/>
        </authorList>
    </citation>
    <scope>NUCLEOTIDE SEQUENCE [LARGE SCALE GENOMIC DNA]</scope>
</reference>
<dbReference type="CDD" id="cd11282">
    <property type="entry name" value="ADF_coactosin_like"/>
    <property type="match status" value="1"/>
</dbReference>
<evidence type="ECO:0000256" key="4">
    <source>
        <dbReference type="ARBA" id="ARBA00023212"/>
    </source>
</evidence>
<dbReference type="InterPro" id="IPR002108">
    <property type="entry name" value="ADF-H"/>
</dbReference>